<dbReference type="Proteomes" id="UP000735302">
    <property type="component" value="Unassembled WGS sequence"/>
</dbReference>
<reference evidence="1 2" key="1">
    <citation type="journal article" date="2021" name="Elife">
        <title>Chloroplast acquisition without the gene transfer in kleptoplastic sea slugs, Plakobranchus ocellatus.</title>
        <authorList>
            <person name="Maeda T."/>
            <person name="Takahashi S."/>
            <person name="Yoshida T."/>
            <person name="Shimamura S."/>
            <person name="Takaki Y."/>
            <person name="Nagai Y."/>
            <person name="Toyoda A."/>
            <person name="Suzuki Y."/>
            <person name="Arimoto A."/>
            <person name="Ishii H."/>
            <person name="Satoh N."/>
            <person name="Nishiyama T."/>
            <person name="Hasebe M."/>
            <person name="Maruyama T."/>
            <person name="Minagawa J."/>
            <person name="Obokata J."/>
            <person name="Shigenobu S."/>
        </authorList>
    </citation>
    <scope>NUCLEOTIDE SEQUENCE [LARGE SCALE GENOMIC DNA]</scope>
</reference>
<proteinExistence type="predicted"/>
<comment type="caution">
    <text evidence="1">The sequence shown here is derived from an EMBL/GenBank/DDBJ whole genome shotgun (WGS) entry which is preliminary data.</text>
</comment>
<gene>
    <name evidence="1" type="ORF">PoB_004508200</name>
</gene>
<dbReference type="AlphaFoldDB" id="A0AAV4BGR3"/>
<dbReference type="EMBL" id="BLXT01004960">
    <property type="protein sequence ID" value="GFO18577.1"/>
    <property type="molecule type" value="Genomic_DNA"/>
</dbReference>
<evidence type="ECO:0000313" key="2">
    <source>
        <dbReference type="Proteomes" id="UP000735302"/>
    </source>
</evidence>
<sequence length="162" mass="17387">MSVSDLAPQEEVLGGYEPNPSYMGVKLSTTHANWCNIGNGNSAREYVGWNMVTIRIVEKSITREYNDDLTYSAEVRYLSGPGHRLGCLSKAGDLRLLGLPSGQDAGWVSLSKAGDLRVLGRSSGQDTGWVSLSKANDLRLLSLPSGQDAGGVSLSKADDLWL</sequence>
<keyword evidence="2" id="KW-1185">Reference proteome</keyword>
<name>A0AAV4BGR3_9GAST</name>
<protein>
    <submittedName>
        <fullName evidence="1">Uncharacterized protein</fullName>
    </submittedName>
</protein>
<evidence type="ECO:0000313" key="1">
    <source>
        <dbReference type="EMBL" id="GFO18577.1"/>
    </source>
</evidence>
<accession>A0AAV4BGR3</accession>
<organism evidence="1 2">
    <name type="scientific">Plakobranchus ocellatus</name>
    <dbReference type="NCBI Taxonomy" id="259542"/>
    <lineage>
        <taxon>Eukaryota</taxon>
        <taxon>Metazoa</taxon>
        <taxon>Spiralia</taxon>
        <taxon>Lophotrochozoa</taxon>
        <taxon>Mollusca</taxon>
        <taxon>Gastropoda</taxon>
        <taxon>Heterobranchia</taxon>
        <taxon>Euthyneura</taxon>
        <taxon>Panpulmonata</taxon>
        <taxon>Sacoglossa</taxon>
        <taxon>Placobranchoidea</taxon>
        <taxon>Plakobranchidae</taxon>
        <taxon>Plakobranchus</taxon>
    </lineage>
</organism>